<feature type="non-terminal residue" evidence="1">
    <location>
        <position position="1"/>
    </location>
</feature>
<proteinExistence type="predicted"/>
<dbReference type="AlphaFoldDB" id="A0A382KBG0"/>
<dbReference type="EMBL" id="UINC01079379">
    <property type="protein sequence ID" value="SVC21326.1"/>
    <property type="molecule type" value="Genomic_DNA"/>
</dbReference>
<evidence type="ECO:0000313" key="1">
    <source>
        <dbReference type="EMBL" id="SVC21326.1"/>
    </source>
</evidence>
<gene>
    <name evidence="1" type="ORF">METZ01_LOCUS274180</name>
</gene>
<accession>A0A382KBG0</accession>
<reference evidence="1" key="1">
    <citation type="submission" date="2018-05" db="EMBL/GenBank/DDBJ databases">
        <authorList>
            <person name="Lanie J.A."/>
            <person name="Ng W.-L."/>
            <person name="Kazmierczak K.M."/>
            <person name="Andrzejewski T.M."/>
            <person name="Davidsen T.M."/>
            <person name="Wayne K.J."/>
            <person name="Tettelin H."/>
            <person name="Glass J.I."/>
            <person name="Rusch D."/>
            <person name="Podicherti R."/>
            <person name="Tsui H.-C.T."/>
            <person name="Winkler M.E."/>
        </authorList>
    </citation>
    <scope>NUCLEOTIDE SEQUENCE</scope>
</reference>
<name>A0A382KBG0_9ZZZZ</name>
<organism evidence="1">
    <name type="scientific">marine metagenome</name>
    <dbReference type="NCBI Taxonomy" id="408172"/>
    <lineage>
        <taxon>unclassified sequences</taxon>
        <taxon>metagenomes</taxon>
        <taxon>ecological metagenomes</taxon>
    </lineage>
</organism>
<protein>
    <submittedName>
        <fullName evidence="1">Uncharacterized protein</fullName>
    </submittedName>
</protein>
<feature type="non-terminal residue" evidence="1">
    <location>
        <position position="33"/>
    </location>
</feature>
<sequence length="33" mass="3994">KWSQREPARHGRELCRFISTPGSWRVCDFRLSM</sequence>